<dbReference type="GeneID" id="70249962"/>
<keyword evidence="4" id="KW-1185">Reference proteome</keyword>
<dbReference type="Proteomes" id="UP001201262">
    <property type="component" value="Unassembled WGS sequence"/>
</dbReference>
<sequence>MILYLPLFAAILAGQVANAACLGSGTSATTINNALASGGKGTIVQICAGITISISETIEFTADNQEISTEGYPTGDTRATLQIASGASISALISGAGKNYIRILNIQVDGNRANAGYIHNGSANIEIGGTSNGQVVKYVASKNPRAWSCLHVTEGGLSSDYCTNATVSNNDIGPCGQSGTSNGDGLWADGISFACTNSLVESNTVTGSTDGGIVLFGAPGTTVNENTITSSSSYLGFGAINLVDGTYDGKFTNVKVTNNKITGKLLFGAGISIGACVWSGPCKSPYIYTGPATISGNTFSGHITFPVAINGWTGGLTVTGNTVTGVTKPLSAYASDNSCDNVVKDLFNANDLLSYYPAGLTGTHNLQSGFVAMSGNGTNFICATPS</sequence>
<dbReference type="InterPro" id="IPR011050">
    <property type="entry name" value="Pectin_lyase_fold/virulence"/>
</dbReference>
<dbReference type="RefSeq" id="XP_046078339.1">
    <property type="nucleotide sequence ID" value="XM_046219675.1"/>
</dbReference>
<dbReference type="NCBIfam" id="TIGR03804">
    <property type="entry name" value="para_beta_helix"/>
    <property type="match status" value="1"/>
</dbReference>
<evidence type="ECO:0000313" key="3">
    <source>
        <dbReference type="EMBL" id="KAH8705718.1"/>
    </source>
</evidence>
<dbReference type="SUPFAM" id="SSF51126">
    <property type="entry name" value="Pectin lyase-like"/>
    <property type="match status" value="1"/>
</dbReference>
<proteinExistence type="predicted"/>
<evidence type="ECO:0000256" key="1">
    <source>
        <dbReference type="SAM" id="SignalP"/>
    </source>
</evidence>
<accession>A0AAD4Q6J6</accession>
<feature type="domain" description="Right handed beta helix" evidence="2">
    <location>
        <begin position="156"/>
        <end position="323"/>
    </location>
</feature>
<dbReference type="EMBL" id="JAJTJA010000001">
    <property type="protein sequence ID" value="KAH8705718.1"/>
    <property type="molecule type" value="Genomic_DNA"/>
</dbReference>
<reference evidence="3" key="1">
    <citation type="submission" date="2021-12" db="EMBL/GenBank/DDBJ databases">
        <title>Convergent genome expansion in fungi linked to evolution of root-endophyte symbiosis.</title>
        <authorList>
            <consortium name="DOE Joint Genome Institute"/>
            <person name="Ke Y.-H."/>
            <person name="Bonito G."/>
            <person name="Liao H.-L."/>
            <person name="Looney B."/>
            <person name="Rojas-Flechas A."/>
            <person name="Nash J."/>
            <person name="Hameed K."/>
            <person name="Schadt C."/>
            <person name="Martin F."/>
            <person name="Crous P.W."/>
            <person name="Miettinen O."/>
            <person name="Magnuson J.K."/>
            <person name="Labbe J."/>
            <person name="Jacobson D."/>
            <person name="Doktycz M.J."/>
            <person name="Veneault-Fourrey C."/>
            <person name="Kuo A."/>
            <person name="Mondo S."/>
            <person name="Calhoun S."/>
            <person name="Riley R."/>
            <person name="Ohm R."/>
            <person name="LaButti K."/>
            <person name="Andreopoulos B."/>
            <person name="Pangilinan J."/>
            <person name="Nolan M."/>
            <person name="Tritt A."/>
            <person name="Clum A."/>
            <person name="Lipzen A."/>
            <person name="Daum C."/>
            <person name="Barry K."/>
            <person name="Grigoriev I.V."/>
            <person name="Vilgalys R."/>
        </authorList>
    </citation>
    <scope>NUCLEOTIDE SEQUENCE</scope>
    <source>
        <strain evidence="3">PMI_201</strain>
    </source>
</reference>
<dbReference type="InterPro" id="IPR022441">
    <property type="entry name" value="Para_beta_helix_rpt-2"/>
</dbReference>
<keyword evidence="3" id="KW-0456">Lyase</keyword>
<evidence type="ECO:0000313" key="4">
    <source>
        <dbReference type="Proteomes" id="UP001201262"/>
    </source>
</evidence>
<dbReference type="AlphaFoldDB" id="A0AAD4Q6J6"/>
<keyword evidence="1" id="KW-0732">Signal</keyword>
<dbReference type="Gene3D" id="2.160.20.10">
    <property type="entry name" value="Single-stranded right-handed beta-helix, Pectin lyase-like"/>
    <property type="match status" value="1"/>
</dbReference>
<name>A0AAD4Q6J6_9EURO</name>
<dbReference type="Pfam" id="PF13229">
    <property type="entry name" value="Beta_helix"/>
    <property type="match status" value="1"/>
</dbReference>
<dbReference type="GO" id="GO:0016829">
    <property type="term" value="F:lyase activity"/>
    <property type="evidence" value="ECO:0007669"/>
    <property type="project" value="UniProtKB-KW"/>
</dbReference>
<feature type="signal peptide" evidence="1">
    <location>
        <begin position="1"/>
        <end position="19"/>
    </location>
</feature>
<gene>
    <name evidence="3" type="ORF">BGW36DRAFT_422258</name>
</gene>
<dbReference type="InterPro" id="IPR012334">
    <property type="entry name" value="Pectin_lyas_fold"/>
</dbReference>
<evidence type="ECO:0000259" key="2">
    <source>
        <dbReference type="Pfam" id="PF13229"/>
    </source>
</evidence>
<dbReference type="InterPro" id="IPR039448">
    <property type="entry name" value="Beta_helix"/>
</dbReference>
<dbReference type="SMART" id="SM00710">
    <property type="entry name" value="PbH1"/>
    <property type="match status" value="7"/>
</dbReference>
<dbReference type="InterPro" id="IPR006626">
    <property type="entry name" value="PbH1"/>
</dbReference>
<comment type="caution">
    <text evidence="3">The sequence shown here is derived from an EMBL/GenBank/DDBJ whole genome shotgun (WGS) entry which is preliminary data.</text>
</comment>
<organism evidence="3 4">
    <name type="scientific">Talaromyces proteolyticus</name>
    <dbReference type="NCBI Taxonomy" id="1131652"/>
    <lineage>
        <taxon>Eukaryota</taxon>
        <taxon>Fungi</taxon>
        <taxon>Dikarya</taxon>
        <taxon>Ascomycota</taxon>
        <taxon>Pezizomycotina</taxon>
        <taxon>Eurotiomycetes</taxon>
        <taxon>Eurotiomycetidae</taxon>
        <taxon>Eurotiales</taxon>
        <taxon>Trichocomaceae</taxon>
        <taxon>Talaromyces</taxon>
        <taxon>Talaromyces sect. Bacilispori</taxon>
    </lineage>
</organism>
<protein>
    <submittedName>
        <fullName evidence="3">Pectin lyase fold/virulence factor</fullName>
    </submittedName>
</protein>
<feature type="chain" id="PRO_5042016981" evidence="1">
    <location>
        <begin position="20"/>
        <end position="386"/>
    </location>
</feature>